<proteinExistence type="predicted"/>
<dbReference type="AlphaFoldDB" id="A0A6G7IY97"/>
<dbReference type="KEGG" id="mut:GVT53_02105"/>
<evidence type="ECO:0000256" key="3">
    <source>
        <dbReference type="ARBA" id="ARBA00023163"/>
    </source>
</evidence>
<evidence type="ECO:0000256" key="4">
    <source>
        <dbReference type="PROSITE-ProRule" id="PRU00335"/>
    </source>
</evidence>
<dbReference type="InterPro" id="IPR011075">
    <property type="entry name" value="TetR_C"/>
</dbReference>
<evidence type="ECO:0000259" key="5">
    <source>
        <dbReference type="PROSITE" id="PS50977"/>
    </source>
</evidence>
<sequence>MPRVKLFDEEEVLTKAMHLFWKQGYAATSIQDLVSHLGINRASLYDTFGDKEQLFKKSFALYRKQSIEGISQLLNSHSNVRDGFYALFNKAIEEALLDPDRKGCFAVNNTTELVPNNESCLEILSTNRSAFEQLFYEYLKKGQENGQLKEGNDLKSLASLLFTLYNGMLVVSKINRNKKELMETVKLTLRLMD</sequence>
<dbReference type="GO" id="GO:0003677">
    <property type="term" value="F:DNA binding"/>
    <property type="evidence" value="ECO:0007669"/>
    <property type="project" value="UniProtKB-UniRule"/>
</dbReference>
<dbReference type="Gene3D" id="1.10.357.10">
    <property type="entry name" value="Tetracycline Repressor, domain 2"/>
    <property type="match status" value="1"/>
</dbReference>
<feature type="domain" description="HTH tetR-type" evidence="5">
    <location>
        <begin position="6"/>
        <end position="66"/>
    </location>
</feature>
<dbReference type="PANTHER" id="PTHR47506">
    <property type="entry name" value="TRANSCRIPTIONAL REGULATORY PROTEIN"/>
    <property type="match status" value="1"/>
</dbReference>
<accession>A0A6G7IY97</accession>
<dbReference type="SUPFAM" id="SSF46689">
    <property type="entry name" value="Homeodomain-like"/>
    <property type="match status" value="1"/>
</dbReference>
<dbReference type="InterPro" id="IPR001647">
    <property type="entry name" value="HTH_TetR"/>
</dbReference>
<evidence type="ECO:0000313" key="7">
    <source>
        <dbReference type="Proteomes" id="UP000502928"/>
    </source>
</evidence>
<dbReference type="EMBL" id="CP049616">
    <property type="protein sequence ID" value="QII43526.1"/>
    <property type="molecule type" value="Genomic_DNA"/>
</dbReference>
<name>A0A6G7IY97_9FLAO</name>
<evidence type="ECO:0000313" key="6">
    <source>
        <dbReference type="EMBL" id="QII43526.1"/>
    </source>
</evidence>
<feature type="DNA-binding region" description="H-T-H motif" evidence="4">
    <location>
        <begin position="29"/>
        <end position="48"/>
    </location>
</feature>
<dbReference type="Proteomes" id="UP000502928">
    <property type="component" value="Chromosome"/>
</dbReference>
<gene>
    <name evidence="6" type="ORF">GVT53_02105</name>
</gene>
<dbReference type="Gene3D" id="1.10.10.60">
    <property type="entry name" value="Homeodomain-like"/>
    <property type="match status" value="1"/>
</dbReference>
<dbReference type="SUPFAM" id="SSF48498">
    <property type="entry name" value="Tetracyclin repressor-like, C-terminal domain"/>
    <property type="match status" value="1"/>
</dbReference>
<dbReference type="InterPro" id="IPR036271">
    <property type="entry name" value="Tet_transcr_reg_TetR-rel_C_sf"/>
</dbReference>
<keyword evidence="3" id="KW-0804">Transcription</keyword>
<keyword evidence="7" id="KW-1185">Reference proteome</keyword>
<organism evidence="6 7">
    <name type="scientific">Flagellimonas oceani</name>
    <dbReference type="NCBI Taxonomy" id="2698672"/>
    <lineage>
        <taxon>Bacteria</taxon>
        <taxon>Pseudomonadati</taxon>
        <taxon>Bacteroidota</taxon>
        <taxon>Flavobacteriia</taxon>
        <taxon>Flavobacteriales</taxon>
        <taxon>Flavobacteriaceae</taxon>
        <taxon>Flagellimonas</taxon>
    </lineage>
</organism>
<dbReference type="Pfam" id="PF00440">
    <property type="entry name" value="TetR_N"/>
    <property type="match status" value="1"/>
</dbReference>
<dbReference type="PROSITE" id="PS50977">
    <property type="entry name" value="HTH_TETR_2"/>
    <property type="match status" value="1"/>
</dbReference>
<protein>
    <submittedName>
        <fullName evidence="6">TetR/AcrR family transcriptional regulator</fullName>
    </submittedName>
</protein>
<evidence type="ECO:0000256" key="1">
    <source>
        <dbReference type="ARBA" id="ARBA00023015"/>
    </source>
</evidence>
<dbReference type="PRINTS" id="PR00455">
    <property type="entry name" value="HTHTETR"/>
</dbReference>
<dbReference type="Pfam" id="PF16925">
    <property type="entry name" value="TetR_C_13"/>
    <property type="match status" value="1"/>
</dbReference>
<evidence type="ECO:0000256" key="2">
    <source>
        <dbReference type="ARBA" id="ARBA00023125"/>
    </source>
</evidence>
<keyword evidence="1" id="KW-0805">Transcription regulation</keyword>
<dbReference type="RefSeq" id="WP_166247196.1">
    <property type="nucleotide sequence ID" value="NZ_CP049616.1"/>
</dbReference>
<dbReference type="PANTHER" id="PTHR47506:SF1">
    <property type="entry name" value="HTH-TYPE TRANSCRIPTIONAL REGULATOR YJDC"/>
    <property type="match status" value="1"/>
</dbReference>
<keyword evidence="2 4" id="KW-0238">DNA-binding</keyword>
<dbReference type="InterPro" id="IPR009057">
    <property type="entry name" value="Homeodomain-like_sf"/>
</dbReference>
<reference evidence="6 7" key="1">
    <citation type="submission" date="2020-02" db="EMBL/GenBank/DDBJ databases">
        <title>Complete genome of Muricauda sp. 501str8.</title>
        <authorList>
            <person name="Dong B."/>
            <person name="Zhu S."/>
            <person name="Yang J."/>
            <person name="Chen J."/>
        </authorList>
    </citation>
    <scope>NUCLEOTIDE SEQUENCE [LARGE SCALE GENOMIC DNA]</scope>
    <source>
        <strain evidence="6 7">501str8</strain>
    </source>
</reference>